<accession>A0A545U8X5</accession>
<sequence length="436" mass="48721">MKNNNLFVSCALLLLVFFGIRDARGESENLVYFVEGTIPILITAPHGGSEQPANVNERTGFDLNGIPVEDFNIVKDSWTKGIAKDIVSKYSQKYGGTPYIVAAEFHRKYIDANRPEHQAFESKNARLYYESYHSKIETFINDIQRKFGQGILLDIHGQAQHPAEIIRGTRNGFSVEKLLTKHGWDAVVGSHSFFGLLSEQGFTIQPDNSQIPTDALPTPESNLSGGATIKFNGSHNTEGLDAIQFEIGSDIRFSETQRNWFTDRMADNIRTFMKYHYCDDNDSQFPCSPKTIVVDHDYKGYFETNGWQSSSAVDNYPKEKLSQSRYANQENETVSWQAKATQSGFYQVYAWWSNRKPNGSNYSRDSSAEYIIQSGSANISISKNQNTSAGQWVLLGSVSAQQNDTIKVSLTRQHDGEQGAATIADAMAFVWAGTGN</sequence>
<dbReference type="EMBL" id="VIKS01000011">
    <property type="protein sequence ID" value="TQV85915.1"/>
    <property type="molecule type" value="Genomic_DNA"/>
</dbReference>
<dbReference type="InterPro" id="IPR033803">
    <property type="entry name" value="CBD-like_Golvesin-Xly"/>
</dbReference>
<dbReference type="Proteomes" id="UP000315439">
    <property type="component" value="Unassembled WGS sequence"/>
</dbReference>
<dbReference type="AlphaFoldDB" id="A0A545U8X5"/>
<evidence type="ECO:0000313" key="2">
    <source>
        <dbReference type="EMBL" id="TQV85915.1"/>
    </source>
</evidence>
<dbReference type="SUPFAM" id="SSF53187">
    <property type="entry name" value="Zn-dependent exopeptidases"/>
    <property type="match status" value="1"/>
</dbReference>
<comment type="caution">
    <text evidence="2">The sequence shown here is derived from an EMBL/GenBank/DDBJ whole genome shotgun (WGS) entry which is preliminary data.</text>
</comment>
<organism evidence="2 3">
    <name type="scientific">Aliikangiella coralliicola</name>
    <dbReference type="NCBI Taxonomy" id="2592383"/>
    <lineage>
        <taxon>Bacteria</taxon>
        <taxon>Pseudomonadati</taxon>
        <taxon>Pseudomonadota</taxon>
        <taxon>Gammaproteobacteria</taxon>
        <taxon>Oceanospirillales</taxon>
        <taxon>Pleioneaceae</taxon>
        <taxon>Aliikangiella</taxon>
    </lineage>
</organism>
<name>A0A545U8X5_9GAMM</name>
<gene>
    <name evidence="2" type="ORF">FLL46_18505</name>
</gene>
<feature type="domain" description="Golvesin/Xly CBD-like" evidence="1">
    <location>
        <begin position="292"/>
        <end position="430"/>
    </location>
</feature>
<evidence type="ECO:0000313" key="3">
    <source>
        <dbReference type="Proteomes" id="UP000315439"/>
    </source>
</evidence>
<proteinExistence type="predicted"/>
<protein>
    <recommendedName>
        <fullName evidence="1">Golvesin/Xly CBD-like domain-containing protein</fullName>
    </recommendedName>
</protein>
<dbReference type="RefSeq" id="WP_142932834.1">
    <property type="nucleotide sequence ID" value="NZ_ML660167.1"/>
</dbReference>
<dbReference type="OrthoDB" id="9785394at2"/>
<keyword evidence="3" id="KW-1185">Reference proteome</keyword>
<dbReference type="Pfam" id="PF25275">
    <property type="entry name" value="Golvesin_C"/>
    <property type="match status" value="1"/>
</dbReference>
<dbReference type="Gene3D" id="3.40.630.40">
    <property type="entry name" value="Zn-dependent exopeptidases"/>
    <property type="match status" value="1"/>
</dbReference>
<reference evidence="2 3" key="1">
    <citation type="submission" date="2019-07" db="EMBL/GenBank/DDBJ databases">
        <title>Draft genome for Aliikangiella sp. M105.</title>
        <authorList>
            <person name="Wang G."/>
        </authorList>
    </citation>
    <scope>NUCLEOTIDE SEQUENCE [LARGE SCALE GENOMIC DNA]</scope>
    <source>
        <strain evidence="2 3">M105</strain>
    </source>
</reference>
<evidence type="ECO:0000259" key="1">
    <source>
        <dbReference type="Pfam" id="PF25275"/>
    </source>
</evidence>